<gene>
    <name evidence="1" type="ORF">PAMC26577_09555</name>
</gene>
<comment type="caution">
    <text evidence="1">The sequence shown here is derived from an EMBL/GenBank/DDBJ whole genome shotgun (WGS) entry which is preliminary data.</text>
</comment>
<protein>
    <submittedName>
        <fullName evidence="1">Uncharacterized protein</fullName>
    </submittedName>
</protein>
<proteinExistence type="predicted"/>
<evidence type="ECO:0000313" key="2">
    <source>
        <dbReference type="Proteomes" id="UP000195221"/>
    </source>
</evidence>
<organism evidence="1 2">
    <name type="scientific">Caballeronia sordidicola</name>
    <name type="common">Burkholderia sordidicola</name>
    <dbReference type="NCBI Taxonomy" id="196367"/>
    <lineage>
        <taxon>Bacteria</taxon>
        <taxon>Pseudomonadati</taxon>
        <taxon>Pseudomonadota</taxon>
        <taxon>Betaproteobacteria</taxon>
        <taxon>Burkholderiales</taxon>
        <taxon>Burkholderiaceae</taxon>
        <taxon>Caballeronia</taxon>
    </lineage>
</organism>
<sequence length="56" mass="6133">MEHSIVAVSFAGLVSHILEQLHGHSKPKSRLLWQGCTSGPDKGLVAQLSTVQQRLR</sequence>
<dbReference type="AlphaFoldDB" id="A0A242N0V6"/>
<accession>A0A242N0V6</accession>
<dbReference type="EMBL" id="NBTZ01000033">
    <property type="protein sequence ID" value="OTP77203.1"/>
    <property type="molecule type" value="Genomic_DNA"/>
</dbReference>
<name>A0A242N0V6_CABSO</name>
<reference evidence="1 2" key="1">
    <citation type="submission" date="2017-03" db="EMBL/GenBank/DDBJ databases">
        <title>Genome analysis of strain PAMC 26577.</title>
        <authorList>
            <person name="Oh H.-M."/>
            <person name="Yang J.-A."/>
        </authorList>
    </citation>
    <scope>NUCLEOTIDE SEQUENCE [LARGE SCALE GENOMIC DNA]</scope>
    <source>
        <strain evidence="1 2">PAMC 26577</strain>
    </source>
</reference>
<dbReference type="Proteomes" id="UP000195221">
    <property type="component" value="Unassembled WGS sequence"/>
</dbReference>
<evidence type="ECO:0000313" key="1">
    <source>
        <dbReference type="EMBL" id="OTP77203.1"/>
    </source>
</evidence>